<keyword evidence="6" id="KW-0472">Membrane</keyword>
<evidence type="ECO:0000313" key="11">
    <source>
        <dbReference type="EMBL" id="KAJ1648570.1"/>
    </source>
</evidence>
<proteinExistence type="inferred from homology"/>
<feature type="compositionally biased region" description="Polar residues" evidence="9">
    <location>
        <begin position="1481"/>
        <end position="1498"/>
    </location>
</feature>
<keyword evidence="7" id="KW-0853">WD repeat</keyword>
<keyword evidence="5 8" id="KW-0496">Mitochondrion</keyword>
<feature type="region of interest" description="Disordered" evidence="9">
    <location>
        <begin position="1723"/>
        <end position="1744"/>
    </location>
</feature>
<evidence type="ECO:0000259" key="10">
    <source>
        <dbReference type="Pfam" id="PF12234"/>
    </source>
</evidence>
<dbReference type="InterPro" id="IPR019133">
    <property type="entry name" value="MIC60"/>
</dbReference>
<comment type="caution">
    <text evidence="11">The sequence shown here is derived from an EMBL/GenBank/DDBJ whole genome shotgun (WGS) entry which is preliminary data.</text>
</comment>
<evidence type="ECO:0000256" key="3">
    <source>
        <dbReference type="ARBA" id="ARBA00022792"/>
    </source>
</evidence>
<feature type="compositionally biased region" description="Low complexity" evidence="9">
    <location>
        <begin position="301"/>
        <end position="313"/>
    </location>
</feature>
<sequence length="2117" mass="232675">MGQLTFCDAYASGQDIVIHTETGRFVQSISHSEINESIARLAAGPDGCIAAVSGKCIYIFKPENQGSCTSSDKATSDSRLRWQCASRLDILDLENSSSISDCQWIDSTTLVISTGNAVSLWSLSENAWERQWEQNTAGQIDKVVSFSNANIFATMSFGSRFVKVWQFSKTSRYVRFRYIVHPESVIDMFWQQQQQKQQRNFETEPCSGLYTVTSDFRLCLWRSAPDCGNDRCINDSFYPLNIRFALAASIDILQDGVGSGSDLDMHRRPVSIGLWHQKYDFQNLPDAGIAGIAGTAAATSSISSTSSSSSSSSRVPETKQSDTQPCQNHDSMAIDDNTSNSCSGNDKATAMSDGLNDHREDTTIRATAGAFNNNNTDTNSSKSGSRPLSASKRLDQLPSYPYAVFNDGSIMLWEAKQGPSDFSVASVRSSGFKGANMAVAALHTINDCSNRLLLRSRIWDTDNVSSGSSESDFVLQLALSDSVGHVFLYDVPALSRDNMFTHSLQPYLLELNGLWDGHKEPIFHISVDPYGQRVATHSVEGELLVWDQIDIAGGKRQSISRRMALDGSNIRTIAWAPADSEFIAATSKHVYLLLFNKETSEWAPCATSLPELRVYDRIFTYPADEVDRLDSSQDTRTQSYYISTVDKQTMTVQTWHATGQHGKIVFVDNSKLSSPSRFDHVSRVMPVTHPFFSRDNIMATFDSSSGKLRIWGIRTDPRFVWFCSKEHKLPCMNVDMIRYNSIDKAAIVSTEPDGSQMVTIWVFSSASRASHYLPAGTIRPRSKSDRVREIRWHLTEFAQTYLGIQWDRHIDIYCQERNLDDAWTCVFSIAAGDYGADKKIGSFSFTAAGEPTFSIDRKLVTYALQISDGSTLAEAAYNEHGQLPFIHPYVLTELISWGRIGIARKVLAQLYDYLREKEIDSTRKISLPMVSLQELVTFENSEQSGNQPLFSGAEAGAGSASQRTTGTRYLALFSDMDGMGSDDKDSSMAVSDLGRFTQEKADFLIEKLAEIKIDGISHIDQARLMSIIGTISASLTDNQPIDSMGIRYLVKLQLLELENKRTRSSAELPYRELNWAMHSNSQAILLHLCLQRQQDDGSGRAAAGLTWESARRMGICLWLSDSGALLSEVEKMARNIFVSEGRDPSKCAIFYLALRKQRLLHGLWRTAHSHPEHSKMAAFLAHDFSEARWRTAAAKNAYVLLSRQRYLDAAAFFMLSGKLIDAATICITQLKDLQLAITICRCYEGDNGPVLKEILWKHILPDAFKRQDRWLASLCFGLIGKYDLVLQSLTDDLTRLAQQIGVEADESKFSTMDILDTELLILYRNMINHSPFYRAPLVTQAELIAQTITIFECLGAPVMSLVVLEWWRRELFEITKKSSALAKTHHKLGSGASITSLSTASLSISGADPLSSETLDSSSSMGLFAGYSGLTKPTPDPAAADPLASGVLSMGSFGSMFSGKLNKTTTATANSLSTAAFAPTNGHTTSSHINGSKTSESSSLKEDNIDESTLAVEIEDTPVQYACRVALALQIIEFVSKSASDSSLDLDREKQASSRASAARLTTGISAKRFATTNSKSNTSSAAAAASVPEVAAAKAAEALAKAGVRDSKAAFTTQPKPGPKKKKTRKIRNTLLLTLLVGSGFVAAAAYAQEDIEFSQQFEHYVPGAKSFMRLVRYHDDSLVMAISDVGFHAYSDLAYTSRFIYGQFYNLLNMLQHNNWKGASESEESSAAPSHKRSPSALASKPAVSASPMAAAPMSNIQVAVEVPALETDNEVVARLSCNLSTVVEALNKKGLSPENVQQIKALSDSLVALDKHLSGLKDEEKMVVEAALAEEQRKFEATLSEFQKTSRAALLAREAELIETRDNQLRAAAAAAEERVASELTAQRDLLERRFNRFVRARVDEERGGRLAHLDRVEAQLRQLAQLAQESGDMICQSRAVSKLDVAISALKSAAVGSQAQTPFDSELSALSSAATTDFPATRAAFASIPRDVAELGVPSQAELESRFDSVRREIRSVALVPENGNLGSQVLSATLSKVMFEKEGLVEGNDVEAVLSRAGFYLKQHNLDLATRELNQLKGWPKKLAEDWIASARCRLEIEQAISVAESEALLAKLTLV</sequence>
<comment type="similarity">
    <text evidence="1 8">Belongs to the MICOS complex subunit Mic60 family.</text>
</comment>
<dbReference type="SUPFAM" id="SSF69322">
    <property type="entry name" value="Tricorn protease domain 2"/>
    <property type="match status" value="1"/>
</dbReference>
<keyword evidence="4" id="KW-1133">Transmembrane helix</keyword>
<keyword evidence="2 8" id="KW-0812">Transmembrane</keyword>
<feature type="region of interest" description="Disordered" evidence="9">
    <location>
        <begin position="301"/>
        <end position="392"/>
    </location>
</feature>
<dbReference type="Gene3D" id="2.130.10.10">
    <property type="entry name" value="YVTN repeat-like/Quinoprotein amine dehydrogenase"/>
    <property type="match status" value="1"/>
</dbReference>
<keyword evidence="12" id="KW-1185">Reference proteome</keyword>
<comment type="subcellular location">
    <subcellularLocation>
        <location evidence="8">Mitochondrion inner membrane</location>
        <topology evidence="8">Single-pass membrane protein</topology>
    </subcellularLocation>
</comment>
<comment type="function">
    <text evidence="8">Component of the MICOS complex, a large protein complex of the mitochondrial inner membrane that plays crucial roles in the maintenance of crista junctions, inner membrane architecture, and formation of contact sites to the outer membrane.</text>
</comment>
<evidence type="ECO:0000256" key="4">
    <source>
        <dbReference type="ARBA" id="ARBA00022989"/>
    </source>
</evidence>
<dbReference type="SMART" id="SM00320">
    <property type="entry name" value="WD40"/>
    <property type="match status" value="4"/>
</dbReference>
<dbReference type="Pfam" id="PF12234">
    <property type="entry name" value="Rav1p_C"/>
    <property type="match status" value="1"/>
</dbReference>
<dbReference type="GO" id="GO:0007035">
    <property type="term" value="P:vacuolar acidification"/>
    <property type="evidence" value="ECO:0007669"/>
    <property type="project" value="TreeGrafter"/>
</dbReference>
<feature type="region of interest" description="Disordered" evidence="9">
    <location>
        <begin position="1477"/>
        <end position="1503"/>
    </location>
</feature>
<dbReference type="PANTHER" id="PTHR13950">
    <property type="entry name" value="RABCONNECTIN-RELATED"/>
    <property type="match status" value="1"/>
</dbReference>
<evidence type="ECO:0000256" key="8">
    <source>
        <dbReference type="RuleBase" id="RU363000"/>
    </source>
</evidence>
<protein>
    <recommendedName>
        <fullName evidence="8">MICOS complex subunit MIC60</fullName>
    </recommendedName>
    <alternativeName>
        <fullName evidence="8">Mitofilin</fullName>
    </alternativeName>
</protein>
<dbReference type="InterPro" id="IPR022033">
    <property type="entry name" value="Rav1p_C"/>
</dbReference>
<keyword evidence="3 8" id="KW-0999">Mitochondrion inner membrane</keyword>
<evidence type="ECO:0000256" key="9">
    <source>
        <dbReference type="SAM" id="MobiDB-lite"/>
    </source>
</evidence>
<evidence type="ECO:0000256" key="7">
    <source>
        <dbReference type="PROSITE-ProRule" id="PRU00221"/>
    </source>
</evidence>
<feature type="compositionally biased region" description="Polar residues" evidence="9">
    <location>
        <begin position="321"/>
        <end position="346"/>
    </location>
</feature>
<dbReference type="GO" id="GO:0043291">
    <property type="term" value="C:RAVE complex"/>
    <property type="evidence" value="ECO:0007669"/>
    <property type="project" value="TreeGrafter"/>
</dbReference>
<feature type="domain" description="RAVE complex protein Rav1 C-terminal" evidence="10">
    <location>
        <begin position="719"/>
        <end position="1328"/>
    </location>
</feature>
<evidence type="ECO:0000256" key="1">
    <source>
        <dbReference type="ARBA" id="ARBA00010877"/>
    </source>
</evidence>
<accession>A0A9W7XSG1</accession>
<dbReference type="Pfam" id="PF09731">
    <property type="entry name" value="Mitofilin"/>
    <property type="match status" value="1"/>
</dbReference>
<name>A0A9W7XSG1_9FUNG</name>
<dbReference type="SUPFAM" id="SSF75011">
    <property type="entry name" value="3-carboxy-cis,cis-mucoante lactonizing enzyme"/>
    <property type="match status" value="1"/>
</dbReference>
<reference evidence="11" key="1">
    <citation type="submission" date="2022-07" db="EMBL/GenBank/DDBJ databases">
        <title>Phylogenomic reconstructions and comparative analyses of Kickxellomycotina fungi.</title>
        <authorList>
            <person name="Reynolds N.K."/>
            <person name="Stajich J.E."/>
            <person name="Barry K."/>
            <person name="Grigoriev I.V."/>
            <person name="Crous P."/>
            <person name="Smith M.E."/>
        </authorList>
    </citation>
    <scope>NUCLEOTIDE SEQUENCE</scope>
    <source>
        <strain evidence="11">NBRC 105413</strain>
    </source>
</reference>
<feature type="compositionally biased region" description="Low complexity" evidence="9">
    <location>
        <begin position="366"/>
        <end position="379"/>
    </location>
</feature>
<dbReference type="Proteomes" id="UP001145021">
    <property type="component" value="Unassembled WGS sequence"/>
</dbReference>
<organism evidence="11 12">
    <name type="scientific">Coemansia asiatica</name>
    <dbReference type="NCBI Taxonomy" id="1052880"/>
    <lineage>
        <taxon>Eukaryota</taxon>
        <taxon>Fungi</taxon>
        <taxon>Fungi incertae sedis</taxon>
        <taxon>Zoopagomycota</taxon>
        <taxon>Kickxellomycotina</taxon>
        <taxon>Kickxellomycetes</taxon>
        <taxon>Kickxellales</taxon>
        <taxon>Kickxellaceae</taxon>
        <taxon>Coemansia</taxon>
    </lineage>
</organism>
<dbReference type="EMBL" id="JANBOH010000003">
    <property type="protein sequence ID" value="KAJ1648570.1"/>
    <property type="molecule type" value="Genomic_DNA"/>
</dbReference>
<evidence type="ECO:0000256" key="2">
    <source>
        <dbReference type="ARBA" id="ARBA00022692"/>
    </source>
</evidence>
<evidence type="ECO:0000256" key="5">
    <source>
        <dbReference type="ARBA" id="ARBA00023128"/>
    </source>
</evidence>
<dbReference type="InterPro" id="IPR015943">
    <property type="entry name" value="WD40/YVTN_repeat-like_dom_sf"/>
</dbReference>
<comment type="subunit">
    <text evidence="8">Component of the mitochondrial contact site and cristae organizing system (MICOS) complex.</text>
</comment>
<dbReference type="GO" id="GO:0005743">
    <property type="term" value="C:mitochondrial inner membrane"/>
    <property type="evidence" value="ECO:0007669"/>
    <property type="project" value="UniProtKB-SubCell"/>
</dbReference>
<dbReference type="InterPro" id="IPR052208">
    <property type="entry name" value="DmX-like/RAVE_component"/>
</dbReference>
<gene>
    <name evidence="11" type="primary">RAV1</name>
    <name evidence="11" type="ORF">LPJ64_000150</name>
</gene>
<dbReference type="PROSITE" id="PS50082">
    <property type="entry name" value="WD_REPEATS_2"/>
    <property type="match status" value="1"/>
</dbReference>
<dbReference type="InterPro" id="IPR001680">
    <property type="entry name" value="WD40_rpt"/>
</dbReference>
<evidence type="ECO:0000256" key="6">
    <source>
        <dbReference type="ARBA" id="ARBA00023136"/>
    </source>
</evidence>
<feature type="repeat" description="WD" evidence="7">
    <location>
        <begin position="515"/>
        <end position="547"/>
    </location>
</feature>
<dbReference type="PANTHER" id="PTHR13950:SF9">
    <property type="entry name" value="RABCONNECTIN-3A"/>
    <property type="match status" value="1"/>
</dbReference>
<evidence type="ECO:0000313" key="12">
    <source>
        <dbReference type="Proteomes" id="UP001145021"/>
    </source>
</evidence>